<name>A0A8T2WEL5_POPDE</name>
<evidence type="ECO:0000256" key="1">
    <source>
        <dbReference type="SAM" id="MobiDB-lite"/>
    </source>
</evidence>
<feature type="domain" description="UspA" evidence="2">
    <location>
        <begin position="35"/>
        <end position="87"/>
    </location>
</feature>
<proteinExistence type="predicted"/>
<dbReference type="PANTHER" id="PTHR31966:SF3">
    <property type="entry name" value="OS05G0501700 PROTEIN"/>
    <property type="match status" value="1"/>
</dbReference>
<feature type="region of interest" description="Disordered" evidence="1">
    <location>
        <begin position="1"/>
        <end position="20"/>
    </location>
</feature>
<gene>
    <name evidence="3" type="ORF">H0E87_030310</name>
</gene>
<organism evidence="3 4">
    <name type="scientific">Populus deltoides</name>
    <name type="common">Eastern poplar</name>
    <name type="synonym">Eastern cottonwood</name>
    <dbReference type="NCBI Taxonomy" id="3696"/>
    <lineage>
        <taxon>Eukaryota</taxon>
        <taxon>Viridiplantae</taxon>
        <taxon>Streptophyta</taxon>
        <taxon>Embryophyta</taxon>
        <taxon>Tracheophyta</taxon>
        <taxon>Spermatophyta</taxon>
        <taxon>Magnoliopsida</taxon>
        <taxon>eudicotyledons</taxon>
        <taxon>Gunneridae</taxon>
        <taxon>Pentapetalae</taxon>
        <taxon>rosids</taxon>
        <taxon>fabids</taxon>
        <taxon>Malpighiales</taxon>
        <taxon>Salicaceae</taxon>
        <taxon>Saliceae</taxon>
        <taxon>Populus</taxon>
    </lineage>
</organism>
<accession>A0A8T2WEL5</accession>
<dbReference type="InterPro" id="IPR006016">
    <property type="entry name" value="UspA"/>
</dbReference>
<comment type="caution">
    <text evidence="3">The sequence shown here is derived from an EMBL/GenBank/DDBJ whole genome shotgun (WGS) entry which is preliminary data.</text>
</comment>
<evidence type="ECO:0000313" key="4">
    <source>
        <dbReference type="Proteomes" id="UP000807159"/>
    </source>
</evidence>
<dbReference type="PANTHER" id="PTHR31966">
    <property type="entry name" value="OS01G0783500 PROTEIN"/>
    <property type="match status" value="1"/>
</dbReference>
<dbReference type="Pfam" id="PF00582">
    <property type="entry name" value="Usp"/>
    <property type="match status" value="1"/>
</dbReference>
<dbReference type="Gene3D" id="3.40.50.12370">
    <property type="match status" value="1"/>
</dbReference>
<dbReference type="SUPFAM" id="SSF52402">
    <property type="entry name" value="Adenine nucleotide alpha hydrolases-like"/>
    <property type="match status" value="1"/>
</dbReference>
<evidence type="ECO:0000259" key="2">
    <source>
        <dbReference type="Pfam" id="PF00582"/>
    </source>
</evidence>
<dbReference type="EMBL" id="JACEGQ020000019">
    <property type="protein sequence ID" value="KAH8480035.1"/>
    <property type="molecule type" value="Genomic_DNA"/>
</dbReference>
<feature type="region of interest" description="Disordered" evidence="1">
    <location>
        <begin position="89"/>
        <end position="109"/>
    </location>
</feature>
<evidence type="ECO:0000313" key="3">
    <source>
        <dbReference type="EMBL" id="KAH8480035.1"/>
    </source>
</evidence>
<dbReference type="AlphaFoldDB" id="A0A8T2WEL5"/>
<keyword evidence="4" id="KW-1185">Reference proteome</keyword>
<dbReference type="InterPro" id="IPR044162">
    <property type="entry name" value="PHOS32/34"/>
</dbReference>
<sequence length="196" mass="21814">MNSKQPYQSEPDLPVPPLPALRVRSPSLSTALIANRRVAIAVDLSDESAYAVKWAVQNYLRPGDAVILLHVRPTSALYGADWGSIQHQINNNNTPFDQNDPDSSDNQERQKLEDDFDSFTNNKANLLAKPLLDADHCVCPVVVVRCNDDGNEEESTVKIGGLGEEVEEGLHPVPEEDQDECIDDELKGWHRDFILD</sequence>
<reference evidence="3" key="1">
    <citation type="journal article" date="2021" name="J. Hered.">
        <title>Genome Assembly of Salicaceae Populus deltoides (Eastern Cottonwood) I-69 Based on Nanopore Sequencing and Hi-C Technologies.</title>
        <authorList>
            <person name="Bai S."/>
            <person name="Wu H."/>
            <person name="Zhang J."/>
            <person name="Pan Z."/>
            <person name="Zhao W."/>
            <person name="Li Z."/>
            <person name="Tong C."/>
        </authorList>
    </citation>
    <scope>NUCLEOTIDE SEQUENCE</scope>
    <source>
        <tissue evidence="3">Leaf</tissue>
    </source>
</reference>
<protein>
    <recommendedName>
        <fullName evidence="2">UspA domain-containing protein</fullName>
    </recommendedName>
</protein>
<dbReference type="Proteomes" id="UP000807159">
    <property type="component" value="Chromosome 19"/>
</dbReference>